<dbReference type="eggNOG" id="ENOG50328AQ">
    <property type="taxonomic scope" value="Bacteria"/>
</dbReference>
<evidence type="ECO:0000313" key="2">
    <source>
        <dbReference type="Proteomes" id="UP000017118"/>
    </source>
</evidence>
<evidence type="ECO:0000313" key="1">
    <source>
        <dbReference type="EMBL" id="AGX43242.1"/>
    </source>
</evidence>
<organism evidence="1 2">
    <name type="scientific">Clostridium saccharobutylicum DSM 13864</name>
    <dbReference type="NCBI Taxonomy" id="1345695"/>
    <lineage>
        <taxon>Bacteria</taxon>
        <taxon>Bacillati</taxon>
        <taxon>Bacillota</taxon>
        <taxon>Clostridia</taxon>
        <taxon>Eubacteriales</taxon>
        <taxon>Clostridiaceae</taxon>
        <taxon>Clostridium</taxon>
    </lineage>
</organism>
<dbReference type="OrthoDB" id="1937991at2"/>
<dbReference type="PATRIC" id="fig|1345695.10.peg.2250"/>
<name>U5MUV7_CLOSA</name>
<proteinExistence type="predicted"/>
<dbReference type="HOGENOM" id="CLU_1109883_0_0_9"/>
<accession>U5MUV7</accession>
<dbReference type="AlphaFoldDB" id="U5MUV7"/>
<dbReference type="RefSeq" id="WP_022746395.1">
    <property type="nucleotide sequence ID" value="NC_022571.1"/>
</dbReference>
<dbReference type="GeneID" id="55474706"/>
<sequence length="223" mass="23765">MKDIQDIMKEMNNLNNEIEVALDEDAVEIANAVQDPPCSDNCFGTGGEIETNCSQLPNQTRNVPFTCKICAPNGFRFPNGPITSAPIAFDVSCLHCFVEPCNCPSAATGRSFAVRIVGCIKFIINAPTTPQSGQCRPDGTVFLCCSDSVCVDNTICFGCNRVAALIECGLIEATITANPCNIGLRDFRITFSENRTEANIVGTFILPGCVPLRGSAAAAIADE</sequence>
<protein>
    <submittedName>
        <fullName evidence="1">Protein CryBP1</fullName>
    </submittedName>
</protein>
<dbReference type="Proteomes" id="UP000017118">
    <property type="component" value="Chromosome"/>
</dbReference>
<reference evidence="1 2" key="1">
    <citation type="journal article" date="2013" name="Genome Announc.">
        <title>Complete Genome Sequence of the Solvent Producer Clostridium saccharobutylicum NCP262 (DSM 13864).</title>
        <authorList>
            <person name="Poehlein A."/>
            <person name="Hartwich K."/>
            <person name="Krabben P."/>
            <person name="Ehrenreich A."/>
            <person name="Liebl W."/>
            <person name="Durre P."/>
            <person name="Gottschalk G."/>
            <person name="Daniel R."/>
        </authorList>
    </citation>
    <scope>NUCLEOTIDE SEQUENCE [LARGE SCALE GENOMIC DNA]</scope>
    <source>
        <strain evidence="1">DSM 13864</strain>
    </source>
</reference>
<gene>
    <name evidence="1" type="primary">cryBP</name>
    <name evidence="1" type="ORF">CLSA_c22670</name>
</gene>
<dbReference type="KEGG" id="csb:CLSA_c22670"/>
<dbReference type="EMBL" id="CP006721">
    <property type="protein sequence ID" value="AGX43242.1"/>
    <property type="molecule type" value="Genomic_DNA"/>
</dbReference>
<keyword evidence="2" id="KW-1185">Reference proteome</keyword>